<protein>
    <recommendedName>
        <fullName evidence="5">TNFR-Cys domain-containing protein</fullName>
    </recommendedName>
</protein>
<feature type="signal peptide" evidence="2">
    <location>
        <begin position="1"/>
        <end position="19"/>
    </location>
</feature>
<evidence type="ECO:0000256" key="1">
    <source>
        <dbReference type="SAM" id="MobiDB-lite"/>
    </source>
</evidence>
<accession>A0A5C6DQN3</accession>
<reference evidence="3 4" key="1">
    <citation type="submission" date="2019-02" db="EMBL/GenBank/DDBJ databases">
        <title>Deep-cultivation of Planctomycetes and their phenomic and genomic characterization uncovers novel biology.</title>
        <authorList>
            <person name="Wiegand S."/>
            <person name="Jogler M."/>
            <person name="Boedeker C."/>
            <person name="Pinto D."/>
            <person name="Vollmers J."/>
            <person name="Rivas-Marin E."/>
            <person name="Kohn T."/>
            <person name="Peeters S.H."/>
            <person name="Heuer A."/>
            <person name="Rast P."/>
            <person name="Oberbeckmann S."/>
            <person name="Bunk B."/>
            <person name="Jeske O."/>
            <person name="Meyerdierks A."/>
            <person name="Storesund J.E."/>
            <person name="Kallscheuer N."/>
            <person name="Luecker S."/>
            <person name="Lage O.M."/>
            <person name="Pohl T."/>
            <person name="Merkel B.J."/>
            <person name="Hornburger P."/>
            <person name="Mueller R.-W."/>
            <person name="Bruemmer F."/>
            <person name="Labrenz M."/>
            <person name="Spormann A.M."/>
            <person name="Op Den Camp H."/>
            <person name="Overmann J."/>
            <person name="Amann R."/>
            <person name="Jetten M.S.M."/>
            <person name="Mascher T."/>
            <person name="Medema M.H."/>
            <person name="Devos D.P."/>
            <person name="Kaster A.-K."/>
            <person name="Ovreas L."/>
            <person name="Rohde M."/>
            <person name="Galperin M.Y."/>
            <person name="Jogler C."/>
        </authorList>
    </citation>
    <scope>NUCLEOTIDE SEQUENCE [LARGE SCALE GENOMIC DNA]</scope>
    <source>
        <strain evidence="3 4">Q31b</strain>
    </source>
</reference>
<dbReference type="AlphaFoldDB" id="A0A5C6DQN3"/>
<keyword evidence="4" id="KW-1185">Reference proteome</keyword>
<gene>
    <name evidence="3" type="ORF">Q31b_42240</name>
</gene>
<name>A0A5C6DQN3_9BACT</name>
<dbReference type="Proteomes" id="UP000315471">
    <property type="component" value="Unassembled WGS sequence"/>
</dbReference>
<feature type="region of interest" description="Disordered" evidence="1">
    <location>
        <begin position="157"/>
        <end position="182"/>
    </location>
</feature>
<dbReference type="EMBL" id="SJPY01000006">
    <property type="protein sequence ID" value="TWU39140.1"/>
    <property type="molecule type" value="Genomic_DNA"/>
</dbReference>
<evidence type="ECO:0000313" key="3">
    <source>
        <dbReference type="EMBL" id="TWU39140.1"/>
    </source>
</evidence>
<keyword evidence="2" id="KW-0732">Signal</keyword>
<comment type="caution">
    <text evidence="3">The sequence shown here is derived from an EMBL/GenBank/DDBJ whole genome shotgun (WGS) entry which is preliminary data.</text>
</comment>
<sequence length="182" mass="18748" precursor="true">MRLPKTSCLLLSLSLFAAAGCVTPFGCDPTNQCNASCSANGPIAFGRSGGGCGDCEGCGELYVDPWINERADCSDPCDACGNHNGQSCGKCRSVFSGIESLWGYRCGDDTECCGTGGCGGSCGSSCDGSGGCESCGGSQTYMSQIPTPAGEVIMMDESDGYSSGYSGENYQPTRQRKIFQPK</sequence>
<feature type="chain" id="PRO_5023026808" description="TNFR-Cys domain-containing protein" evidence="2">
    <location>
        <begin position="20"/>
        <end position="182"/>
    </location>
</feature>
<evidence type="ECO:0000313" key="4">
    <source>
        <dbReference type="Proteomes" id="UP000315471"/>
    </source>
</evidence>
<evidence type="ECO:0000256" key="2">
    <source>
        <dbReference type="SAM" id="SignalP"/>
    </source>
</evidence>
<dbReference type="PROSITE" id="PS51257">
    <property type="entry name" value="PROKAR_LIPOPROTEIN"/>
    <property type="match status" value="1"/>
</dbReference>
<evidence type="ECO:0008006" key="5">
    <source>
        <dbReference type="Google" id="ProtNLM"/>
    </source>
</evidence>
<organism evidence="3 4">
    <name type="scientific">Novipirellula aureliae</name>
    <dbReference type="NCBI Taxonomy" id="2527966"/>
    <lineage>
        <taxon>Bacteria</taxon>
        <taxon>Pseudomonadati</taxon>
        <taxon>Planctomycetota</taxon>
        <taxon>Planctomycetia</taxon>
        <taxon>Pirellulales</taxon>
        <taxon>Pirellulaceae</taxon>
        <taxon>Novipirellula</taxon>
    </lineage>
</organism>
<proteinExistence type="predicted"/>